<keyword evidence="3" id="KW-0285">Flavoprotein</keyword>
<dbReference type="Gene3D" id="3.40.109.10">
    <property type="entry name" value="NADH Oxidase"/>
    <property type="match status" value="1"/>
</dbReference>
<comment type="cofactor">
    <cofactor evidence="1">
        <name>FMN</name>
        <dbReference type="ChEBI" id="CHEBI:58210"/>
    </cofactor>
</comment>
<dbReference type="AlphaFoldDB" id="A0A327MSH6"/>
<evidence type="ECO:0000256" key="5">
    <source>
        <dbReference type="ARBA" id="ARBA00023002"/>
    </source>
</evidence>
<dbReference type="EMBL" id="QLIN01000014">
    <property type="protein sequence ID" value="RAI64834.1"/>
    <property type="molecule type" value="Genomic_DNA"/>
</dbReference>
<evidence type="ECO:0000313" key="7">
    <source>
        <dbReference type="EMBL" id="RAI64834.1"/>
    </source>
</evidence>
<gene>
    <name evidence="7" type="ORF">DOZ80_25585</name>
</gene>
<dbReference type="Pfam" id="PF00881">
    <property type="entry name" value="Nitroreductase"/>
    <property type="match status" value="1"/>
</dbReference>
<accession>A0A327MSH6</accession>
<comment type="similarity">
    <text evidence="2">Belongs to the nitroreductase family.</text>
</comment>
<proteinExistence type="inferred from homology"/>
<dbReference type="SUPFAM" id="SSF55469">
    <property type="entry name" value="FMN-dependent nitroreductase-like"/>
    <property type="match status" value="1"/>
</dbReference>
<evidence type="ECO:0000256" key="3">
    <source>
        <dbReference type="ARBA" id="ARBA00022630"/>
    </source>
</evidence>
<dbReference type="Proteomes" id="UP000249493">
    <property type="component" value="Unassembled WGS sequence"/>
</dbReference>
<dbReference type="CDD" id="cd02136">
    <property type="entry name" value="PnbA_NfnB-like"/>
    <property type="match status" value="1"/>
</dbReference>
<comment type="caution">
    <text evidence="7">The sequence shown here is derived from an EMBL/GenBank/DDBJ whole genome shotgun (WGS) entry which is preliminary data.</text>
</comment>
<keyword evidence="5" id="KW-0560">Oxidoreductase</keyword>
<dbReference type="GO" id="GO:0016491">
    <property type="term" value="F:oxidoreductase activity"/>
    <property type="evidence" value="ECO:0007669"/>
    <property type="project" value="UniProtKB-KW"/>
</dbReference>
<feature type="domain" description="Nitroreductase" evidence="6">
    <location>
        <begin position="12"/>
        <end position="204"/>
    </location>
</feature>
<dbReference type="PANTHER" id="PTHR43673">
    <property type="entry name" value="NAD(P)H NITROREDUCTASE YDGI-RELATED"/>
    <property type="match status" value="1"/>
</dbReference>
<protein>
    <submittedName>
        <fullName evidence="7">Nitroreductase</fullName>
    </submittedName>
</protein>
<keyword evidence="4" id="KW-0288">FMN</keyword>
<sequence length="229" mass="26200">MYQSRVSVVEAIDTRRSVRAFLPDPIERSVLEAIFSRASRAPSGSNIQPWVVHVLTGDSKIALSRKIVTVLEDPEQNELHHEEFAYYPKTWKSPFIDRRRALGWGLYSLLGIPREDKLAMKAQHARNFEFFDAPVGIVFTTDRTMEQGSWLDFGMFLQNVMLMARTFDLDTCPQAAFNKYHRLISEHLNLPSDQKMVCAMSLGYADNTKVENTLASERVPVEGFVQFHS</sequence>
<evidence type="ECO:0000256" key="4">
    <source>
        <dbReference type="ARBA" id="ARBA00022643"/>
    </source>
</evidence>
<evidence type="ECO:0000256" key="1">
    <source>
        <dbReference type="ARBA" id="ARBA00001917"/>
    </source>
</evidence>
<organism evidence="7 8">
    <name type="scientific">Pseudomonas fluorescens</name>
    <dbReference type="NCBI Taxonomy" id="294"/>
    <lineage>
        <taxon>Bacteria</taxon>
        <taxon>Pseudomonadati</taxon>
        <taxon>Pseudomonadota</taxon>
        <taxon>Gammaproteobacteria</taxon>
        <taxon>Pseudomonadales</taxon>
        <taxon>Pseudomonadaceae</taxon>
        <taxon>Pseudomonas</taxon>
    </lineage>
</organism>
<evidence type="ECO:0000259" key="6">
    <source>
        <dbReference type="Pfam" id="PF00881"/>
    </source>
</evidence>
<name>A0A327MSH6_PSEFL</name>
<dbReference type="InterPro" id="IPR000415">
    <property type="entry name" value="Nitroreductase-like"/>
</dbReference>
<dbReference type="RefSeq" id="WP_111287673.1">
    <property type="nucleotide sequence ID" value="NZ_QLIN01000014.1"/>
</dbReference>
<evidence type="ECO:0000313" key="8">
    <source>
        <dbReference type="Proteomes" id="UP000249493"/>
    </source>
</evidence>
<dbReference type="InterPro" id="IPR029479">
    <property type="entry name" value="Nitroreductase"/>
</dbReference>
<dbReference type="PANTHER" id="PTHR43673:SF2">
    <property type="entry name" value="NITROREDUCTASE"/>
    <property type="match status" value="1"/>
</dbReference>
<evidence type="ECO:0000256" key="2">
    <source>
        <dbReference type="ARBA" id="ARBA00007118"/>
    </source>
</evidence>
<reference evidence="7 8" key="1">
    <citation type="submission" date="2018-06" db="EMBL/GenBank/DDBJ databases">
        <authorList>
            <person name="Zhirakovskaya E."/>
        </authorList>
    </citation>
    <scope>NUCLEOTIDE SEQUENCE [LARGE SCALE GENOMIC DNA]</scope>
    <source>
        <strain evidence="7 8">LY3</strain>
    </source>
</reference>